<keyword evidence="2" id="KW-0833">Ubl conjugation pathway</keyword>
<evidence type="ECO:0000256" key="2">
    <source>
        <dbReference type="ARBA" id="ARBA00022786"/>
    </source>
</evidence>
<reference evidence="5" key="1">
    <citation type="submission" date="2021-01" db="EMBL/GenBank/DDBJ databases">
        <authorList>
            <person name="Corre E."/>
            <person name="Pelletier E."/>
            <person name="Niang G."/>
            <person name="Scheremetjew M."/>
            <person name="Finn R."/>
            <person name="Kale V."/>
            <person name="Holt S."/>
            <person name="Cochrane G."/>
            <person name="Meng A."/>
            <person name="Brown T."/>
            <person name="Cohen L."/>
        </authorList>
    </citation>
    <scope>NUCLEOTIDE SEQUENCE</scope>
    <source>
        <strain evidence="5">CCMP2078</strain>
    </source>
</reference>
<dbReference type="GO" id="GO:0031593">
    <property type="term" value="F:polyubiquitin modification-dependent protein binding"/>
    <property type="evidence" value="ECO:0007669"/>
    <property type="project" value="TreeGrafter"/>
</dbReference>
<dbReference type="InterPro" id="IPR004854">
    <property type="entry name" value="Ufd1-like"/>
</dbReference>
<dbReference type="InterPro" id="IPR055418">
    <property type="entry name" value="UFD1_N2"/>
</dbReference>
<evidence type="ECO:0000313" key="5">
    <source>
        <dbReference type="EMBL" id="CAD8261783.1"/>
    </source>
</evidence>
<accession>A0A7R9UCA8</accession>
<dbReference type="Gene3D" id="3.10.330.10">
    <property type="match status" value="1"/>
</dbReference>
<dbReference type="PANTHER" id="PTHR12555:SF13">
    <property type="entry name" value="UBIQUITIN RECOGNITION FACTOR IN ER-ASSOCIATED DEGRADATION PROTEIN 1"/>
    <property type="match status" value="1"/>
</dbReference>
<dbReference type="GO" id="GO:0036503">
    <property type="term" value="P:ERAD pathway"/>
    <property type="evidence" value="ECO:0007669"/>
    <property type="project" value="TreeGrafter"/>
</dbReference>
<organism evidence="5">
    <name type="scientific">Pinguiococcus pyrenoidosus</name>
    <dbReference type="NCBI Taxonomy" id="172671"/>
    <lineage>
        <taxon>Eukaryota</taxon>
        <taxon>Sar</taxon>
        <taxon>Stramenopiles</taxon>
        <taxon>Ochrophyta</taxon>
        <taxon>Pinguiophyceae</taxon>
        <taxon>Pinguiochrysidales</taxon>
        <taxon>Pinguiochrysidaceae</taxon>
        <taxon>Pinguiococcus</taxon>
    </lineage>
</organism>
<proteinExistence type="inferred from homology"/>
<name>A0A7R9UCA8_9STRA</name>
<comment type="similarity">
    <text evidence="1">Belongs to the UFD1 family.</text>
</comment>
<dbReference type="EMBL" id="HBEA01014749">
    <property type="protein sequence ID" value="CAD8261783.1"/>
    <property type="molecule type" value="Transcribed_RNA"/>
</dbReference>
<dbReference type="Pfam" id="PF03152">
    <property type="entry name" value="UFD1_N1"/>
    <property type="match status" value="1"/>
</dbReference>
<dbReference type="InterPro" id="IPR055417">
    <property type="entry name" value="UFD1_N1"/>
</dbReference>
<evidence type="ECO:0000256" key="1">
    <source>
        <dbReference type="ARBA" id="ARBA00006043"/>
    </source>
</evidence>
<sequence length="195" mass="22297">MPMSDELDPPAGHPGHGRLQYCDRAMIPASLARDIMQHKLDYPWQFELSPFQNGPLPLATSLCQRLYCGILIQRVSPENFIFLPKWMMRALGLKPRDEIVLKHRKLPAARQVKFRPLKRMKLSQPRAVLENELKHYSTVTRGSTVTFHYNGRLYEMIVEDVNAGRQGAVEAASIEDTDVTTEILQSVEEREKKAA</sequence>
<dbReference type="PANTHER" id="PTHR12555">
    <property type="entry name" value="UBIQUITIN FUSION DEGRADATON PROTEIN 1"/>
    <property type="match status" value="1"/>
</dbReference>
<evidence type="ECO:0000259" key="4">
    <source>
        <dbReference type="Pfam" id="PF24842"/>
    </source>
</evidence>
<feature type="domain" description="Ubiquitin fusion degradation protein UFD1 N-terminal subdomain 1" evidence="3">
    <location>
        <begin position="18"/>
        <end position="107"/>
    </location>
</feature>
<protein>
    <submittedName>
        <fullName evidence="5">Uncharacterized protein</fullName>
    </submittedName>
</protein>
<dbReference type="Pfam" id="PF24842">
    <property type="entry name" value="UFD1_N2"/>
    <property type="match status" value="1"/>
</dbReference>
<dbReference type="Gene3D" id="2.40.40.50">
    <property type="entry name" value="Ubiquitin fusion degradation protein UFD1, N-terminal domain"/>
    <property type="match status" value="1"/>
</dbReference>
<feature type="domain" description="Ubiquitin fusion degradation protein UFD1 N-terminal subdomain 2" evidence="4">
    <location>
        <begin position="109"/>
        <end position="184"/>
    </location>
</feature>
<dbReference type="GO" id="GO:0006511">
    <property type="term" value="P:ubiquitin-dependent protein catabolic process"/>
    <property type="evidence" value="ECO:0007669"/>
    <property type="project" value="InterPro"/>
</dbReference>
<dbReference type="GO" id="GO:0034098">
    <property type="term" value="C:VCP-NPL4-UFD1 AAA ATPase complex"/>
    <property type="evidence" value="ECO:0007669"/>
    <property type="project" value="TreeGrafter"/>
</dbReference>
<gene>
    <name evidence="5" type="ORF">PPYR1160_LOCUS11285</name>
</gene>
<evidence type="ECO:0000259" key="3">
    <source>
        <dbReference type="Pfam" id="PF03152"/>
    </source>
</evidence>
<dbReference type="AlphaFoldDB" id="A0A7R9UCA8"/>
<dbReference type="InterPro" id="IPR042299">
    <property type="entry name" value="Ufd1-like_Nn"/>
</dbReference>